<evidence type="ECO:0000256" key="4">
    <source>
        <dbReference type="ARBA" id="ARBA00022989"/>
    </source>
</evidence>
<organism evidence="7 8">
    <name type="scientific">Falsirhodobacter algicola</name>
    <dbReference type="NCBI Taxonomy" id="2692330"/>
    <lineage>
        <taxon>Bacteria</taxon>
        <taxon>Pseudomonadati</taxon>
        <taxon>Pseudomonadota</taxon>
        <taxon>Alphaproteobacteria</taxon>
        <taxon>Rhodobacterales</taxon>
        <taxon>Paracoccaceae</taxon>
        <taxon>Falsirhodobacter</taxon>
    </lineage>
</organism>
<protein>
    <submittedName>
        <fullName evidence="7">Energy-coupling factor transporter transmembrane protein EcfT</fullName>
    </submittedName>
</protein>
<dbReference type="KEGG" id="fap:GR316_10695"/>
<feature type="transmembrane region" description="Helical" evidence="6">
    <location>
        <begin position="92"/>
        <end position="114"/>
    </location>
</feature>
<evidence type="ECO:0000256" key="6">
    <source>
        <dbReference type="SAM" id="Phobius"/>
    </source>
</evidence>
<evidence type="ECO:0000256" key="3">
    <source>
        <dbReference type="ARBA" id="ARBA00022692"/>
    </source>
</evidence>
<keyword evidence="3 6" id="KW-0812">Transmembrane</keyword>
<comment type="subcellular location">
    <subcellularLocation>
        <location evidence="1">Membrane</location>
        <topology evidence="1">Multi-pass membrane protein</topology>
    </subcellularLocation>
</comment>
<dbReference type="GO" id="GO:0005886">
    <property type="term" value="C:plasma membrane"/>
    <property type="evidence" value="ECO:0007669"/>
    <property type="project" value="UniProtKB-ARBA"/>
</dbReference>
<evidence type="ECO:0000256" key="1">
    <source>
        <dbReference type="ARBA" id="ARBA00004141"/>
    </source>
</evidence>
<dbReference type="Pfam" id="PF02361">
    <property type="entry name" value="CbiQ"/>
    <property type="match status" value="1"/>
</dbReference>
<feature type="transmembrane region" description="Helical" evidence="6">
    <location>
        <begin position="68"/>
        <end position="85"/>
    </location>
</feature>
<keyword evidence="8" id="KW-1185">Reference proteome</keyword>
<dbReference type="AlphaFoldDB" id="A0A8J8SLR1"/>
<feature type="transmembrane region" description="Helical" evidence="6">
    <location>
        <begin position="134"/>
        <end position="155"/>
    </location>
</feature>
<proteinExistence type="inferred from homology"/>
<keyword evidence="4 6" id="KW-1133">Transmembrane helix</keyword>
<name>A0A8J8SLR1_9RHOB</name>
<dbReference type="Proteomes" id="UP000679284">
    <property type="component" value="Chromosome"/>
</dbReference>
<keyword evidence="5 6" id="KW-0472">Membrane</keyword>
<dbReference type="RefSeq" id="WP_211783908.1">
    <property type="nucleotide sequence ID" value="NZ_CP047289.1"/>
</dbReference>
<accession>A0A8J8SLR1</accession>
<comment type="similarity">
    <text evidence="2">Belongs to the CbiQ family.</text>
</comment>
<dbReference type="EMBL" id="CP047289">
    <property type="protein sequence ID" value="QUS36689.1"/>
    <property type="molecule type" value="Genomic_DNA"/>
</dbReference>
<evidence type="ECO:0000256" key="5">
    <source>
        <dbReference type="ARBA" id="ARBA00023136"/>
    </source>
</evidence>
<sequence>MIALTSPIRTPWHRIPPAPKLVALVVLTAGVLALERPLPLALLLAGVAGGYAAGGRAFMAEGARVMRPLLPLILVLAAWHLVLRAPEAGAVLILRILAAVGAANLVTMTTRLDAMIALVTRLARPLAPVLPPKALALAIALMIRFIPVAAARHAAARDAWRARSPSRPGWRTVPAVLLGTLDDADHVAEALRARGGMS</sequence>
<gene>
    <name evidence="7" type="ORF">GR316_10695</name>
</gene>
<dbReference type="InterPro" id="IPR003339">
    <property type="entry name" value="ABC/ECF_trnsptr_transmembrane"/>
</dbReference>
<evidence type="ECO:0000256" key="2">
    <source>
        <dbReference type="ARBA" id="ARBA00008564"/>
    </source>
</evidence>
<evidence type="ECO:0000313" key="7">
    <source>
        <dbReference type="EMBL" id="QUS36689.1"/>
    </source>
</evidence>
<reference evidence="7" key="1">
    <citation type="submission" date="2020-01" db="EMBL/GenBank/DDBJ databases">
        <authorList>
            <person name="Yang Y."/>
            <person name="Kwon Y.M."/>
        </authorList>
    </citation>
    <scope>NUCLEOTIDE SEQUENCE</scope>
    <source>
        <strain evidence="7">PG104</strain>
    </source>
</reference>
<evidence type="ECO:0000313" key="8">
    <source>
        <dbReference type="Proteomes" id="UP000679284"/>
    </source>
</evidence>